<dbReference type="HAMAP" id="MF_00338">
    <property type="entry name" value="UPF0145"/>
    <property type="match status" value="1"/>
</dbReference>
<dbReference type="Gene3D" id="3.30.110.70">
    <property type="entry name" value="Hypothetical protein apc22750. Chain B"/>
    <property type="match status" value="1"/>
</dbReference>
<dbReference type="Pfam" id="PF01906">
    <property type="entry name" value="YbjQ_1"/>
    <property type="match status" value="1"/>
</dbReference>
<dbReference type="InterPro" id="IPR002765">
    <property type="entry name" value="UPF0145_YbjQ-like"/>
</dbReference>
<gene>
    <name evidence="3" type="ORF">FNB15_02285</name>
</gene>
<dbReference type="OrthoDB" id="9796448at2"/>
<evidence type="ECO:0000313" key="4">
    <source>
        <dbReference type="Proteomes" id="UP000317496"/>
    </source>
</evidence>
<dbReference type="InterPro" id="IPR035439">
    <property type="entry name" value="UPF0145_dom_sf"/>
</dbReference>
<sequence>MILTTTDSVEGRKISGYLGIVAGEAVMGTNIFRDFFAGITDILGGRSGSYEKELRKAKALALESMIEEAQALGADAVVGMDLDYQQIGGTDKQMLMVAASGTAVKLA</sequence>
<proteinExistence type="inferred from homology"/>
<dbReference type="SUPFAM" id="SSF117782">
    <property type="entry name" value="YbjQ-like"/>
    <property type="match status" value="1"/>
</dbReference>
<dbReference type="AlphaFoldDB" id="A0A516GXC5"/>
<organism evidence="3 4">
    <name type="scientific">Ferrovibrio terrae</name>
    <dbReference type="NCBI Taxonomy" id="2594003"/>
    <lineage>
        <taxon>Bacteria</taxon>
        <taxon>Pseudomonadati</taxon>
        <taxon>Pseudomonadota</taxon>
        <taxon>Alphaproteobacteria</taxon>
        <taxon>Rhodospirillales</taxon>
        <taxon>Rhodospirillaceae</taxon>
        <taxon>Ferrovibrio</taxon>
    </lineage>
</organism>
<name>A0A516GXC5_9PROT</name>
<keyword evidence="4" id="KW-1185">Reference proteome</keyword>
<dbReference type="KEGG" id="fer:FNB15_02285"/>
<dbReference type="PANTHER" id="PTHR34068:SF1">
    <property type="entry name" value="UPF0145 PROTEIN YBJQ"/>
    <property type="match status" value="1"/>
</dbReference>
<protein>
    <recommendedName>
        <fullName evidence="2">UPF0145 protein FNB15_02285</fullName>
    </recommendedName>
</protein>
<evidence type="ECO:0000256" key="2">
    <source>
        <dbReference type="HAMAP-Rule" id="MF_00338"/>
    </source>
</evidence>
<reference evidence="3 4" key="1">
    <citation type="submission" date="2019-07" db="EMBL/GenBank/DDBJ databases">
        <title>Genome sequencing for Ferrovibrio sp. K5.</title>
        <authorList>
            <person name="Park S.-J."/>
        </authorList>
    </citation>
    <scope>NUCLEOTIDE SEQUENCE [LARGE SCALE GENOMIC DNA]</scope>
    <source>
        <strain evidence="3 4">K5</strain>
    </source>
</reference>
<comment type="similarity">
    <text evidence="1 2">Belongs to the UPF0145 family.</text>
</comment>
<dbReference type="Proteomes" id="UP000317496">
    <property type="component" value="Chromosome"/>
</dbReference>
<evidence type="ECO:0000313" key="3">
    <source>
        <dbReference type="EMBL" id="QDO96181.1"/>
    </source>
</evidence>
<dbReference type="EMBL" id="CP041636">
    <property type="protein sequence ID" value="QDO96181.1"/>
    <property type="molecule type" value="Genomic_DNA"/>
</dbReference>
<evidence type="ECO:0000256" key="1">
    <source>
        <dbReference type="ARBA" id="ARBA00010751"/>
    </source>
</evidence>
<accession>A0A516GXC5</accession>
<dbReference type="RefSeq" id="WP_144067162.1">
    <property type="nucleotide sequence ID" value="NZ_CP041636.1"/>
</dbReference>
<dbReference type="PANTHER" id="PTHR34068">
    <property type="entry name" value="UPF0145 PROTEIN YBJQ"/>
    <property type="match status" value="1"/>
</dbReference>